<evidence type="ECO:0000256" key="8">
    <source>
        <dbReference type="ARBA" id="ARBA00023288"/>
    </source>
</evidence>
<keyword evidence="3" id="KW-0812">Transmembrane</keyword>
<reference evidence="12" key="2">
    <citation type="submission" date="2025-04" db="UniProtKB">
        <authorList>
            <consortium name="RefSeq"/>
        </authorList>
    </citation>
    <scope>IDENTIFICATION</scope>
    <source>
        <strain evidence="12">USDA-PBARC FA_bdor</strain>
        <tissue evidence="12">Whole organism</tissue>
    </source>
</reference>
<feature type="chain" id="PRO_5044541396" evidence="9">
    <location>
        <begin position="24"/>
        <end position="149"/>
    </location>
</feature>
<feature type="signal peptide" evidence="9">
    <location>
        <begin position="1"/>
        <end position="23"/>
    </location>
</feature>
<accession>A0A9R1TSY2</accession>
<evidence type="ECO:0000313" key="10">
    <source>
        <dbReference type="EMBL" id="JAG78065.1"/>
    </source>
</evidence>
<keyword evidence="11" id="KW-1185">Reference proteome</keyword>
<dbReference type="EMBL" id="GBYB01008298">
    <property type="protein sequence ID" value="JAG78065.1"/>
    <property type="molecule type" value="Transcribed_RNA"/>
</dbReference>
<dbReference type="KEGG" id="fas:105273772"/>
<protein>
    <submittedName>
        <fullName evidence="10">Aat protein</fullName>
    </submittedName>
</protein>
<evidence type="ECO:0000256" key="4">
    <source>
        <dbReference type="ARBA" id="ARBA00022729"/>
    </source>
</evidence>
<keyword evidence="2" id="KW-0336">GPI-anchor</keyword>
<sequence>MKAHIVIAICTACVFLGQSGVNALECYVCNSHEDTRCARPVPPDELLRSCDNLGPGGTKYTMCRKTVQSIEFGVNGLVPETRVIRTCGYDESNYKGRCYQRGGFGGRQEVCSCLTDKCNGATTIMNKSAHFILMFLCVVATAYRSFVGN</sequence>
<dbReference type="PANTHER" id="PTHR33562:SF14">
    <property type="entry name" value="PROTEIN QUIVER"/>
    <property type="match status" value="1"/>
</dbReference>
<dbReference type="InterPro" id="IPR050975">
    <property type="entry name" value="Sleep_regulator"/>
</dbReference>
<dbReference type="GO" id="GO:0032222">
    <property type="term" value="P:regulation of synaptic transmission, cholinergic"/>
    <property type="evidence" value="ECO:0007669"/>
    <property type="project" value="InterPro"/>
</dbReference>
<evidence type="ECO:0000313" key="12">
    <source>
        <dbReference type="RefSeq" id="XP_011314694.1"/>
    </source>
</evidence>
<comment type="subcellular location">
    <subcellularLocation>
        <location evidence="1">Membrane</location>
        <topology evidence="1">Lipid-anchor</topology>
        <topology evidence="1">GPI-anchor</topology>
    </subcellularLocation>
</comment>
<evidence type="ECO:0000256" key="9">
    <source>
        <dbReference type="SAM" id="SignalP"/>
    </source>
</evidence>
<dbReference type="GO" id="GO:0098552">
    <property type="term" value="C:side of membrane"/>
    <property type="evidence" value="ECO:0007669"/>
    <property type="project" value="UniProtKB-KW"/>
</dbReference>
<keyword evidence="6" id="KW-0472">Membrane</keyword>
<keyword evidence="7" id="KW-0325">Glycoprotein</keyword>
<reference evidence="10" key="1">
    <citation type="submission" date="2015-01" db="EMBL/GenBank/DDBJ databases">
        <title>Transcriptome Assembly of Fopius arisanus.</title>
        <authorList>
            <person name="Geib S."/>
        </authorList>
    </citation>
    <scope>NUCLEOTIDE SEQUENCE</scope>
</reference>
<evidence type="ECO:0000256" key="2">
    <source>
        <dbReference type="ARBA" id="ARBA00022622"/>
    </source>
</evidence>
<evidence type="ECO:0000256" key="6">
    <source>
        <dbReference type="ARBA" id="ARBA00023136"/>
    </source>
</evidence>
<evidence type="ECO:0000256" key="3">
    <source>
        <dbReference type="ARBA" id="ARBA00022692"/>
    </source>
</evidence>
<evidence type="ECO:0000256" key="1">
    <source>
        <dbReference type="ARBA" id="ARBA00004589"/>
    </source>
</evidence>
<accession>A0A0C9Q2S4</accession>
<dbReference type="OrthoDB" id="6496929at2759"/>
<dbReference type="RefSeq" id="XP_011314694.1">
    <property type="nucleotide sequence ID" value="XM_011316392.1"/>
</dbReference>
<proteinExistence type="predicted"/>
<dbReference type="Proteomes" id="UP000694866">
    <property type="component" value="Unplaced"/>
</dbReference>
<dbReference type="GO" id="GO:0030431">
    <property type="term" value="P:sleep"/>
    <property type="evidence" value="ECO:0007669"/>
    <property type="project" value="InterPro"/>
</dbReference>
<dbReference type="AlphaFoldDB" id="A0A0C9Q2S4"/>
<dbReference type="InterPro" id="IPR031424">
    <property type="entry name" value="QVR-like"/>
</dbReference>
<dbReference type="GeneID" id="105273772"/>
<dbReference type="Pfam" id="PF17064">
    <property type="entry name" value="QVR"/>
    <property type="match status" value="1"/>
</dbReference>
<evidence type="ECO:0000313" key="11">
    <source>
        <dbReference type="Proteomes" id="UP000694866"/>
    </source>
</evidence>
<keyword evidence="5" id="KW-1133">Transmembrane helix</keyword>
<evidence type="ECO:0000256" key="5">
    <source>
        <dbReference type="ARBA" id="ARBA00022989"/>
    </source>
</evidence>
<dbReference type="PANTHER" id="PTHR33562">
    <property type="entry name" value="ATILLA, ISOFORM B-RELATED-RELATED"/>
    <property type="match status" value="1"/>
</dbReference>
<keyword evidence="8" id="KW-0449">Lipoprotein</keyword>
<name>A0A0C9Q2S4_9HYME</name>
<keyword evidence="4 9" id="KW-0732">Signal</keyword>
<evidence type="ECO:0000256" key="7">
    <source>
        <dbReference type="ARBA" id="ARBA00023180"/>
    </source>
</evidence>
<organism evidence="10">
    <name type="scientific">Fopius arisanus</name>
    <dbReference type="NCBI Taxonomy" id="64838"/>
    <lineage>
        <taxon>Eukaryota</taxon>
        <taxon>Metazoa</taxon>
        <taxon>Ecdysozoa</taxon>
        <taxon>Arthropoda</taxon>
        <taxon>Hexapoda</taxon>
        <taxon>Insecta</taxon>
        <taxon>Pterygota</taxon>
        <taxon>Neoptera</taxon>
        <taxon>Endopterygota</taxon>
        <taxon>Hymenoptera</taxon>
        <taxon>Apocrita</taxon>
        <taxon>Ichneumonoidea</taxon>
        <taxon>Braconidae</taxon>
        <taxon>Opiinae</taxon>
        <taxon>Fopius</taxon>
    </lineage>
</organism>
<gene>
    <name evidence="10" type="primary">aat</name>
    <name evidence="12" type="synonym">LOC105273772</name>
    <name evidence="10" type="ORF">g.10903</name>
</gene>